<evidence type="ECO:0000256" key="4">
    <source>
        <dbReference type="ARBA" id="ARBA00022679"/>
    </source>
</evidence>
<dbReference type="GO" id="GO:0005737">
    <property type="term" value="C:cytoplasm"/>
    <property type="evidence" value="ECO:0007669"/>
    <property type="project" value="TreeGrafter"/>
</dbReference>
<evidence type="ECO:0000313" key="9">
    <source>
        <dbReference type="EMBL" id="ELU03754.1"/>
    </source>
</evidence>
<evidence type="ECO:0000256" key="7">
    <source>
        <dbReference type="ARBA" id="ARBA00023136"/>
    </source>
</evidence>
<dbReference type="AlphaFoldDB" id="R7UCM9"/>
<comment type="subcellular location">
    <subcellularLocation>
        <location evidence="1">Membrane</location>
        <topology evidence="1">Single-pass membrane protein</topology>
    </subcellularLocation>
</comment>
<keyword evidence="7 8" id="KW-0472">Membrane</keyword>
<dbReference type="PANTHER" id="PTHR21461">
    <property type="entry name" value="GLYCOSYLTRANSFERASE FAMILY 92 PROTEIN"/>
    <property type="match status" value="1"/>
</dbReference>
<accession>R7UCM9</accession>
<keyword evidence="11" id="KW-1185">Reference proteome</keyword>
<comment type="similarity">
    <text evidence="2 8">Belongs to the glycosyltransferase 92 family.</text>
</comment>
<reference evidence="10" key="3">
    <citation type="submission" date="2015-06" db="UniProtKB">
        <authorList>
            <consortium name="EnsemblMetazoa"/>
        </authorList>
    </citation>
    <scope>IDENTIFICATION</scope>
</reference>
<keyword evidence="5 8" id="KW-0812">Transmembrane</keyword>
<organism evidence="9">
    <name type="scientific">Capitella teleta</name>
    <name type="common">Polychaete worm</name>
    <dbReference type="NCBI Taxonomy" id="283909"/>
    <lineage>
        <taxon>Eukaryota</taxon>
        <taxon>Metazoa</taxon>
        <taxon>Spiralia</taxon>
        <taxon>Lophotrochozoa</taxon>
        <taxon>Annelida</taxon>
        <taxon>Polychaeta</taxon>
        <taxon>Sedentaria</taxon>
        <taxon>Scolecida</taxon>
        <taxon>Capitellidae</taxon>
        <taxon>Capitella</taxon>
    </lineage>
</organism>
<evidence type="ECO:0000256" key="8">
    <source>
        <dbReference type="RuleBase" id="RU366017"/>
    </source>
</evidence>
<dbReference type="GO" id="GO:0016757">
    <property type="term" value="F:glycosyltransferase activity"/>
    <property type="evidence" value="ECO:0007669"/>
    <property type="project" value="UniProtKB-UniRule"/>
</dbReference>
<feature type="transmembrane region" description="Helical" evidence="8">
    <location>
        <begin position="12"/>
        <end position="30"/>
    </location>
</feature>
<protein>
    <recommendedName>
        <fullName evidence="8">Glycosyltransferase family 92 protein</fullName>
        <ecNumber evidence="8">2.4.1.-</ecNumber>
    </recommendedName>
</protein>
<dbReference type="InterPro" id="IPR008166">
    <property type="entry name" value="Glyco_transf_92"/>
</dbReference>
<keyword evidence="6 8" id="KW-1133">Transmembrane helix</keyword>
<dbReference type="EC" id="2.4.1.-" evidence="8"/>
<proteinExistence type="inferred from homology"/>
<reference evidence="9 11" key="2">
    <citation type="journal article" date="2013" name="Nature">
        <title>Insights into bilaterian evolution from three spiralian genomes.</title>
        <authorList>
            <person name="Simakov O."/>
            <person name="Marletaz F."/>
            <person name="Cho S.J."/>
            <person name="Edsinger-Gonzales E."/>
            <person name="Havlak P."/>
            <person name="Hellsten U."/>
            <person name="Kuo D.H."/>
            <person name="Larsson T."/>
            <person name="Lv J."/>
            <person name="Arendt D."/>
            <person name="Savage R."/>
            <person name="Osoegawa K."/>
            <person name="de Jong P."/>
            <person name="Grimwood J."/>
            <person name="Chapman J.A."/>
            <person name="Shapiro H."/>
            <person name="Aerts A."/>
            <person name="Otillar R.P."/>
            <person name="Terry A.Y."/>
            <person name="Boore J.L."/>
            <person name="Grigoriev I.V."/>
            <person name="Lindberg D.R."/>
            <person name="Seaver E.C."/>
            <person name="Weisblat D.A."/>
            <person name="Putnam N.H."/>
            <person name="Rokhsar D.S."/>
        </authorList>
    </citation>
    <scope>NUCLEOTIDE SEQUENCE</scope>
    <source>
        <strain evidence="9 11">I ESC-2004</strain>
    </source>
</reference>
<evidence type="ECO:0000256" key="3">
    <source>
        <dbReference type="ARBA" id="ARBA00022676"/>
    </source>
</evidence>
<dbReference type="OMA" id="NIGFRIH"/>
<evidence type="ECO:0000313" key="10">
    <source>
        <dbReference type="EnsemblMetazoa" id="CapteP192321"/>
    </source>
</evidence>
<evidence type="ECO:0000256" key="6">
    <source>
        <dbReference type="ARBA" id="ARBA00022989"/>
    </source>
</evidence>
<dbReference type="HOGENOM" id="CLU_614292_0_0_1"/>
<evidence type="ECO:0000256" key="2">
    <source>
        <dbReference type="ARBA" id="ARBA00007647"/>
    </source>
</evidence>
<evidence type="ECO:0000256" key="5">
    <source>
        <dbReference type="ARBA" id="ARBA00022692"/>
    </source>
</evidence>
<dbReference type="OrthoDB" id="6282219at2759"/>
<keyword evidence="4 8" id="KW-0808">Transferase</keyword>
<evidence type="ECO:0000313" key="11">
    <source>
        <dbReference type="Proteomes" id="UP000014760"/>
    </source>
</evidence>
<evidence type="ECO:0000256" key="1">
    <source>
        <dbReference type="ARBA" id="ARBA00004167"/>
    </source>
</evidence>
<dbReference type="PANTHER" id="PTHR21461:SF69">
    <property type="entry name" value="GLYCOSYLTRANSFERASE FAMILY 92 PROTEIN"/>
    <property type="match status" value="1"/>
</dbReference>
<dbReference type="Pfam" id="PF01697">
    <property type="entry name" value="Glyco_transf_92"/>
    <property type="match status" value="1"/>
</dbReference>
<name>R7UCM9_CAPTE</name>
<dbReference type="Proteomes" id="UP000014760">
    <property type="component" value="Unassembled WGS sequence"/>
</dbReference>
<dbReference type="EMBL" id="KB302909">
    <property type="protein sequence ID" value="ELU03754.1"/>
    <property type="molecule type" value="Genomic_DNA"/>
</dbReference>
<reference evidence="11" key="1">
    <citation type="submission" date="2012-12" db="EMBL/GenBank/DDBJ databases">
        <authorList>
            <person name="Hellsten U."/>
            <person name="Grimwood J."/>
            <person name="Chapman J.A."/>
            <person name="Shapiro H."/>
            <person name="Aerts A."/>
            <person name="Otillar R.P."/>
            <person name="Terry A.Y."/>
            <person name="Boore J.L."/>
            <person name="Simakov O."/>
            <person name="Marletaz F."/>
            <person name="Cho S.-J."/>
            <person name="Edsinger-Gonzales E."/>
            <person name="Havlak P."/>
            <person name="Kuo D.-H."/>
            <person name="Larsson T."/>
            <person name="Lv J."/>
            <person name="Arendt D."/>
            <person name="Savage R."/>
            <person name="Osoegawa K."/>
            <person name="de Jong P."/>
            <person name="Lindberg D.R."/>
            <person name="Seaver E.C."/>
            <person name="Weisblat D.A."/>
            <person name="Putnam N.H."/>
            <person name="Grigoriev I.V."/>
            <person name="Rokhsar D.S."/>
        </authorList>
    </citation>
    <scope>NUCLEOTIDE SEQUENCE</scope>
    <source>
        <strain evidence="11">I ESC-2004</strain>
    </source>
</reference>
<keyword evidence="3 8" id="KW-0328">Glycosyltransferase</keyword>
<dbReference type="EnsemblMetazoa" id="CapteT192321">
    <property type="protein sequence ID" value="CapteP192321"/>
    <property type="gene ID" value="CapteG192321"/>
</dbReference>
<dbReference type="GO" id="GO:0016020">
    <property type="term" value="C:membrane"/>
    <property type="evidence" value="ECO:0007669"/>
    <property type="project" value="UniProtKB-SubCell"/>
</dbReference>
<sequence length="446" mass="50050">MKRRNICSVHSAGVLGAIVLGIQLGVFNLFQVNNHSTNADEVGDTLYYGRDKLGIRYADYAKSTVYKLVLKPGTSNAATCSGSSYRLHDVGGLPIRKVGLMQTLGDTNVHALSAVLDDRVSDRPMLRILAAGLHPGPGDKVYCNYKCIDEEVPFCSIEAHGVILLAGNHTDYIDEHDRKSLMNVMSLACAVRYDDTPDEVSLTTKQCGFSHNVLPVRSLNVSRGVMIPSRDVGICVRPFTMSALEKAAMTPEHLALWLEYLRLLRADKVHIYTSVLDDRFSKVLKFYQQESFSIADLVDWKAADEQLDEVVSDEAAINHCIYNQLTAYDNIIVMSVEEWLVFSGKFHDLKELVRHPEFRAKRDAFGGFRIRSPLELKRQMYIVNPMKILGSAARHFVALSGKPSFRVLETTDLLAVQYKDRKLSDSFRKEEVNLMQLLGEKDLLES</sequence>
<gene>
    <name evidence="9" type="ORF">CAPTEDRAFT_192321</name>
</gene>
<dbReference type="EMBL" id="AMQN01008342">
    <property type="status" value="NOT_ANNOTATED_CDS"/>
    <property type="molecule type" value="Genomic_DNA"/>
</dbReference>